<gene>
    <name evidence="2" type="ordered locus">CAP2UW1_4429</name>
</gene>
<reference evidence="2" key="2">
    <citation type="submission" date="2009-09" db="EMBL/GenBank/DDBJ databases">
        <title>Complete sequence of chromosome of Candidatus Accumulibacter phosphatis clade IIA str. UW-1.</title>
        <authorList>
            <consortium name="US DOE Joint Genome Institute"/>
            <person name="Martin H.G."/>
            <person name="Ivanova N."/>
            <person name="Kunin V."/>
            <person name="Warnecke F."/>
            <person name="Barry K."/>
            <person name="He S."/>
            <person name="Salamov A."/>
            <person name="Szeto E."/>
            <person name="Dalin E."/>
            <person name="Pangilinan J.L."/>
            <person name="Lapidus A."/>
            <person name="Lowry S."/>
            <person name="Kyrpides N.C."/>
            <person name="McMahon K.D."/>
            <person name="Hugenholtz P."/>
        </authorList>
    </citation>
    <scope>NUCLEOTIDE SEQUENCE [LARGE SCALE GENOMIC DNA]</scope>
    <source>
        <strain evidence="2">UW-1</strain>
    </source>
</reference>
<dbReference type="AlphaFoldDB" id="C7RRE8"/>
<evidence type="ECO:0000259" key="1">
    <source>
        <dbReference type="Pfam" id="PF05099"/>
    </source>
</evidence>
<dbReference type="InterPro" id="IPR029024">
    <property type="entry name" value="TerB-like"/>
</dbReference>
<name>C7RRE8_ACCRE</name>
<dbReference type="OrthoDB" id="8526975at2"/>
<accession>C7RRE8</accession>
<reference evidence="2" key="1">
    <citation type="submission" date="2009-08" db="EMBL/GenBank/DDBJ databases">
        <authorList>
            <consortium name="US DOE Joint Genome Institute"/>
            <person name="Lucas S."/>
            <person name="Copeland A."/>
            <person name="Lapidus A."/>
            <person name="Glavina del Rio T."/>
            <person name="Dalin E."/>
            <person name="Tice H."/>
            <person name="Bruce D."/>
            <person name="Barry K."/>
            <person name="Pitluck S."/>
            <person name="Lowry S."/>
            <person name="Larimer F."/>
            <person name="Land M."/>
            <person name="Hauser L."/>
            <person name="Kyrpides N."/>
            <person name="Ivanova N."/>
            <person name="McMahon K.D."/>
            <person name="Hugenholtz P."/>
        </authorList>
    </citation>
    <scope>NUCLEOTIDE SEQUENCE</scope>
    <source>
        <strain evidence="2">UW-1</strain>
    </source>
</reference>
<dbReference type="STRING" id="522306.CAP2UW1_4429"/>
<dbReference type="eggNOG" id="ENOG5031GAD">
    <property type="taxonomic scope" value="Bacteria"/>
</dbReference>
<sequence>MRKYPIDSTEAMARIVAVALLADGALDHSEVEALEKHELRDNLGLPAATLERVLHEFCNDLLQTARAPNIGQIELDAQLVDHLLDDIQSHELQKKALTAIVDIVNADGSLNAGEAILLSRAMSRWGLELHQVTRIEVRDAKLLSPVVTAQTQVAEA</sequence>
<feature type="domain" description="Co-chaperone DjlA N-terminal" evidence="1">
    <location>
        <begin position="11"/>
        <end position="134"/>
    </location>
</feature>
<dbReference type="Gene3D" id="1.10.3680.10">
    <property type="entry name" value="TerB-like"/>
    <property type="match status" value="1"/>
</dbReference>
<dbReference type="SUPFAM" id="SSF158682">
    <property type="entry name" value="TerB-like"/>
    <property type="match status" value="1"/>
</dbReference>
<dbReference type="InterPro" id="IPR007791">
    <property type="entry name" value="DjlA_N"/>
</dbReference>
<dbReference type="Pfam" id="PF05099">
    <property type="entry name" value="TerB"/>
    <property type="match status" value="1"/>
</dbReference>
<protein>
    <recommendedName>
        <fullName evidence="1">Co-chaperone DjlA N-terminal domain-containing protein</fullName>
    </recommendedName>
</protein>
<organism evidence="2">
    <name type="scientific">Accumulibacter regalis</name>
    <dbReference type="NCBI Taxonomy" id="522306"/>
    <lineage>
        <taxon>Bacteria</taxon>
        <taxon>Pseudomonadati</taxon>
        <taxon>Pseudomonadota</taxon>
        <taxon>Betaproteobacteria</taxon>
        <taxon>Candidatus Accumulibacter</taxon>
    </lineage>
</organism>
<dbReference type="HOGENOM" id="CLU_124810_0_0_4"/>
<evidence type="ECO:0000313" key="2">
    <source>
        <dbReference type="EMBL" id="ACV37659.1"/>
    </source>
</evidence>
<proteinExistence type="predicted"/>
<dbReference type="EMBL" id="CP001715">
    <property type="protein sequence ID" value="ACV37659.1"/>
    <property type="molecule type" value="Genomic_DNA"/>
</dbReference>
<dbReference type="KEGG" id="app:CAP2UW1_4429"/>
<dbReference type="CDD" id="cd07177">
    <property type="entry name" value="terB_like"/>
    <property type="match status" value="1"/>
</dbReference>